<accession>A0A819KP82</accession>
<dbReference type="InterPro" id="IPR017441">
    <property type="entry name" value="Protein_kinase_ATP_BS"/>
</dbReference>
<evidence type="ECO:0000313" key="11">
    <source>
        <dbReference type="Proteomes" id="UP000663844"/>
    </source>
</evidence>
<dbReference type="SUPFAM" id="SSF56112">
    <property type="entry name" value="Protein kinase-like (PK-like)"/>
    <property type="match status" value="1"/>
</dbReference>
<reference evidence="10" key="1">
    <citation type="submission" date="2021-02" db="EMBL/GenBank/DDBJ databases">
        <authorList>
            <person name="Nowell W R."/>
        </authorList>
    </citation>
    <scope>NUCLEOTIDE SEQUENCE</scope>
</reference>
<dbReference type="PROSITE" id="PS00107">
    <property type="entry name" value="PROTEIN_KINASE_ATP"/>
    <property type="match status" value="1"/>
</dbReference>
<dbReference type="GO" id="GO:0004674">
    <property type="term" value="F:protein serine/threonine kinase activity"/>
    <property type="evidence" value="ECO:0007669"/>
    <property type="project" value="UniProtKB-KW"/>
</dbReference>
<feature type="domain" description="Protein kinase" evidence="9">
    <location>
        <begin position="1"/>
        <end position="248"/>
    </location>
</feature>
<evidence type="ECO:0000259" key="9">
    <source>
        <dbReference type="PROSITE" id="PS50011"/>
    </source>
</evidence>
<comment type="similarity">
    <text evidence="5">Belongs to the protein kinase superfamily. STE Ser/Thr protein kinase family. MAP kinase kinase subfamily.</text>
</comment>
<protein>
    <recommendedName>
        <fullName evidence="6">mitogen-activated protein kinase kinase</fullName>
        <ecNumber evidence="6">2.7.12.2</ecNumber>
    </recommendedName>
</protein>
<dbReference type="Gene3D" id="1.10.510.10">
    <property type="entry name" value="Transferase(Phosphotransferase) domain 1"/>
    <property type="match status" value="1"/>
</dbReference>
<gene>
    <name evidence="10" type="ORF">OXD698_LOCUS26648</name>
</gene>
<keyword evidence="1" id="KW-0808">Transferase</keyword>
<evidence type="ECO:0000313" key="10">
    <source>
        <dbReference type="EMBL" id="CAF3950302.1"/>
    </source>
</evidence>
<evidence type="ECO:0000256" key="2">
    <source>
        <dbReference type="ARBA" id="ARBA00022741"/>
    </source>
</evidence>
<feature type="binding site" evidence="7">
    <location>
        <position position="60"/>
    </location>
    <ligand>
        <name>ATP</name>
        <dbReference type="ChEBI" id="CHEBI:30616"/>
    </ligand>
</feature>
<dbReference type="PROSITE" id="PS00108">
    <property type="entry name" value="PROTEIN_KINASE_ST"/>
    <property type="match status" value="1"/>
</dbReference>
<proteinExistence type="inferred from homology"/>
<evidence type="ECO:0000256" key="3">
    <source>
        <dbReference type="ARBA" id="ARBA00022777"/>
    </source>
</evidence>
<dbReference type="InterPro" id="IPR008271">
    <property type="entry name" value="Ser/Thr_kinase_AS"/>
</dbReference>
<keyword evidence="8" id="KW-0723">Serine/threonine-protein kinase</keyword>
<dbReference type="InterPro" id="IPR000719">
    <property type="entry name" value="Prot_kinase_dom"/>
</dbReference>
<comment type="caution">
    <text evidence="10">The sequence shown here is derived from an EMBL/GenBank/DDBJ whole genome shotgun (WGS) entry which is preliminary data.</text>
</comment>
<evidence type="ECO:0000256" key="8">
    <source>
        <dbReference type="RuleBase" id="RU000304"/>
    </source>
</evidence>
<organism evidence="10 11">
    <name type="scientific">Adineta steineri</name>
    <dbReference type="NCBI Taxonomy" id="433720"/>
    <lineage>
        <taxon>Eukaryota</taxon>
        <taxon>Metazoa</taxon>
        <taxon>Spiralia</taxon>
        <taxon>Gnathifera</taxon>
        <taxon>Rotifera</taxon>
        <taxon>Eurotatoria</taxon>
        <taxon>Bdelloidea</taxon>
        <taxon>Adinetida</taxon>
        <taxon>Adinetidae</taxon>
        <taxon>Adineta</taxon>
    </lineage>
</organism>
<evidence type="ECO:0000256" key="5">
    <source>
        <dbReference type="ARBA" id="ARBA00038035"/>
    </source>
</evidence>
<dbReference type="SMART" id="SM00220">
    <property type="entry name" value="S_TKc"/>
    <property type="match status" value="1"/>
</dbReference>
<sequence>MAEYMLNIPENSTEFNYDGSSVLVHVKQLHKCTKQIGKGYFGEVYSFTIDDPCVIHMAVKNTSILYICMELMATSVATFYQAMHQLPELPPDKLELFVRRCAYNVTRGLDYLKSKNIVHRDIKPVNILINKNGEVKLCDFGICGNLSDTELDFDDFVGTAMYLPPKPEKCAIQDDMWALGITLIEIIEGKHPFDSYKSDGVDPITATWEPKVPTTVSNDARAFILQLLKKEANERPRSYMDIIKHSFVCNMTAIPSSDEIDFIRHVINETNK</sequence>
<evidence type="ECO:0000256" key="6">
    <source>
        <dbReference type="ARBA" id="ARBA00038999"/>
    </source>
</evidence>
<keyword evidence="4 7" id="KW-0067">ATP-binding</keyword>
<dbReference type="GO" id="GO:0004708">
    <property type="term" value="F:MAP kinase kinase activity"/>
    <property type="evidence" value="ECO:0007669"/>
    <property type="project" value="UniProtKB-EC"/>
</dbReference>
<dbReference type="PANTHER" id="PTHR48013">
    <property type="entry name" value="DUAL SPECIFICITY MITOGEN-ACTIVATED PROTEIN KINASE KINASE 5-RELATED"/>
    <property type="match status" value="1"/>
</dbReference>
<dbReference type="InterPro" id="IPR011009">
    <property type="entry name" value="Kinase-like_dom_sf"/>
</dbReference>
<dbReference type="AlphaFoldDB" id="A0A819KP82"/>
<dbReference type="Proteomes" id="UP000663844">
    <property type="component" value="Unassembled WGS sequence"/>
</dbReference>
<dbReference type="EMBL" id="CAJOAZ010002677">
    <property type="protein sequence ID" value="CAF3950302.1"/>
    <property type="molecule type" value="Genomic_DNA"/>
</dbReference>
<dbReference type="PROSITE" id="PS50011">
    <property type="entry name" value="PROTEIN_KINASE_DOM"/>
    <property type="match status" value="1"/>
</dbReference>
<keyword evidence="3" id="KW-0418">Kinase</keyword>
<name>A0A819KP82_9BILA</name>
<evidence type="ECO:0000256" key="7">
    <source>
        <dbReference type="PROSITE-ProRule" id="PRU10141"/>
    </source>
</evidence>
<dbReference type="EC" id="2.7.12.2" evidence="6"/>
<dbReference type="GO" id="GO:0005524">
    <property type="term" value="F:ATP binding"/>
    <property type="evidence" value="ECO:0007669"/>
    <property type="project" value="UniProtKB-UniRule"/>
</dbReference>
<evidence type="ECO:0000256" key="4">
    <source>
        <dbReference type="ARBA" id="ARBA00022840"/>
    </source>
</evidence>
<keyword evidence="2 7" id="KW-0547">Nucleotide-binding</keyword>
<dbReference type="PANTHER" id="PTHR48013:SF11">
    <property type="entry name" value="LICORNE"/>
    <property type="match status" value="1"/>
</dbReference>
<dbReference type="Pfam" id="PF00069">
    <property type="entry name" value="Pkinase"/>
    <property type="match status" value="1"/>
</dbReference>
<evidence type="ECO:0000256" key="1">
    <source>
        <dbReference type="ARBA" id="ARBA00022679"/>
    </source>
</evidence>